<dbReference type="AlphaFoldDB" id="A0A813NEV9"/>
<accession>A0A813NEV9</accession>
<sequence length="81" mass="9985">MSSSDRWLTFKRFIKRNEIVFYTFGLLAFSHLVWWEIQQIRSFVPKKERVDHLGPFKIPYLDEFDFIKKRIKKSKDEDNEN</sequence>
<gene>
    <name evidence="2" type="ORF">OXX778_LOCUS3267</name>
</gene>
<keyword evidence="1" id="KW-0812">Transmembrane</keyword>
<reference evidence="2" key="1">
    <citation type="submission" date="2021-02" db="EMBL/GenBank/DDBJ databases">
        <authorList>
            <person name="Nowell W R."/>
        </authorList>
    </citation>
    <scope>NUCLEOTIDE SEQUENCE</scope>
    <source>
        <strain evidence="2">Ploen Becks lab</strain>
    </source>
</reference>
<proteinExistence type="predicted"/>
<comment type="caution">
    <text evidence="2">The sequence shown here is derived from an EMBL/GenBank/DDBJ whole genome shotgun (WGS) entry which is preliminary data.</text>
</comment>
<keyword evidence="1" id="KW-1133">Transmembrane helix</keyword>
<dbReference type="Proteomes" id="UP000663879">
    <property type="component" value="Unassembled WGS sequence"/>
</dbReference>
<organism evidence="2 3">
    <name type="scientific">Brachionus calyciflorus</name>
    <dbReference type="NCBI Taxonomy" id="104777"/>
    <lineage>
        <taxon>Eukaryota</taxon>
        <taxon>Metazoa</taxon>
        <taxon>Spiralia</taxon>
        <taxon>Gnathifera</taxon>
        <taxon>Rotifera</taxon>
        <taxon>Eurotatoria</taxon>
        <taxon>Monogononta</taxon>
        <taxon>Pseudotrocha</taxon>
        <taxon>Ploima</taxon>
        <taxon>Brachionidae</taxon>
        <taxon>Brachionus</taxon>
    </lineage>
</organism>
<name>A0A813NEV9_9BILA</name>
<protein>
    <submittedName>
        <fullName evidence="2">Uncharacterized protein</fullName>
    </submittedName>
</protein>
<feature type="transmembrane region" description="Helical" evidence="1">
    <location>
        <begin position="20"/>
        <end position="37"/>
    </location>
</feature>
<evidence type="ECO:0000313" key="3">
    <source>
        <dbReference type="Proteomes" id="UP000663879"/>
    </source>
</evidence>
<evidence type="ECO:0000313" key="2">
    <source>
        <dbReference type="EMBL" id="CAF0738637.1"/>
    </source>
</evidence>
<evidence type="ECO:0000256" key="1">
    <source>
        <dbReference type="SAM" id="Phobius"/>
    </source>
</evidence>
<keyword evidence="1" id="KW-0472">Membrane</keyword>
<dbReference type="EMBL" id="CAJNOC010000283">
    <property type="protein sequence ID" value="CAF0738637.1"/>
    <property type="molecule type" value="Genomic_DNA"/>
</dbReference>
<keyword evidence="3" id="KW-1185">Reference proteome</keyword>